<dbReference type="GO" id="GO:0080027">
    <property type="term" value="P:response to herbivore"/>
    <property type="evidence" value="ECO:0007669"/>
    <property type="project" value="UniProtKB-ARBA"/>
</dbReference>
<feature type="domain" description="Terpene synthase metal-binding" evidence="6">
    <location>
        <begin position="265"/>
        <end position="504"/>
    </location>
</feature>
<dbReference type="Pfam" id="PF01397">
    <property type="entry name" value="Terpene_synth"/>
    <property type="match status" value="1"/>
</dbReference>
<dbReference type="PANTHER" id="PTHR31225">
    <property type="entry name" value="OS04G0344100 PROTEIN-RELATED"/>
    <property type="match status" value="1"/>
</dbReference>
<dbReference type="SMR" id="A0A1S3VUF9"/>
<dbReference type="InterPro" id="IPR001906">
    <property type="entry name" value="Terpene_synth_N"/>
</dbReference>
<dbReference type="InterPro" id="IPR008930">
    <property type="entry name" value="Terpenoid_cyclase/PrenylTrfase"/>
</dbReference>
<dbReference type="Gramene" id="Vradi0023s00640.1">
    <property type="protein sequence ID" value="Vradi0023s00640.1"/>
    <property type="gene ID" value="Vradi0023s00640"/>
</dbReference>
<evidence type="ECO:0000259" key="6">
    <source>
        <dbReference type="Pfam" id="PF03936"/>
    </source>
</evidence>
<dbReference type="CDD" id="cd00684">
    <property type="entry name" value="Terpene_cyclase_plant_C1"/>
    <property type="match status" value="1"/>
</dbReference>
<dbReference type="GO" id="GO:0000287">
    <property type="term" value="F:magnesium ion binding"/>
    <property type="evidence" value="ECO:0007669"/>
    <property type="project" value="InterPro"/>
</dbReference>
<evidence type="ECO:0000313" key="7">
    <source>
        <dbReference type="Proteomes" id="UP000087766"/>
    </source>
</evidence>
<dbReference type="InterPro" id="IPR008949">
    <property type="entry name" value="Isoprenoid_synthase_dom_sf"/>
</dbReference>
<sequence length="566" mass="65351">MSIAPSTLLLSTEHAPPHITTRPCANFPPSFWGDTFLQYHSDSLEINDNMKQQFQMQKEEVKKMFVSSSNSILQKLNFIDSLQRLGISYHFQHEIDEALQQIYNTSTNDNVITEEVCLHYLALLFRLLRQKGYHISSDIFKKFKNNKGDFDQNIAKDVQGLWSLFEASQLRIHGEDILDEALNFTQTHLNSLINQLSSSFAEQISHWLRKPLHRGVPRLEARRYISFYEENPSHCKVLLIFSKLDFNMLQGLHKIEVGSITKWWKKSEFATKVPYARERVVECYLWPISLSYEAEYSIARRIGSKLVGCISLLDDTYDAYGTIEELELLTQAIQRWDISSIQSLPDSMKVVFNAIIEVCDEVKLATIESDNSNIVVQYVKEAFHNLARAYFTEGKWSQDIGIPTYQEYKDNGVISSAYPIIITSFILLAKSSSQNVLLDWISSNPEIIKSVSLIGRLENDISSRKFEQQRMHVVSAVECCMKQYDISEEDACKFIKEEIEDLWKVVNEECLKLDLIPKHVLDCLINGARITELAYENFQDKYTDGKLFKDDIIALLMDPISIEEHK</sequence>
<dbReference type="SUPFAM" id="SSF48239">
    <property type="entry name" value="Terpenoid cyclases/Protein prenyltransferases"/>
    <property type="match status" value="1"/>
</dbReference>
<dbReference type="InterPro" id="IPR005630">
    <property type="entry name" value="Terpene_synthase_metal-bd"/>
</dbReference>
<evidence type="ECO:0000256" key="4">
    <source>
        <dbReference type="ARBA" id="ARBA00023239"/>
    </source>
</evidence>
<dbReference type="RefSeq" id="XP_014522021.1">
    <property type="nucleotide sequence ID" value="XM_014666535.2"/>
</dbReference>
<dbReference type="KEGG" id="vra:106778567"/>
<dbReference type="FunFam" id="1.10.600.10:FF:000007">
    <property type="entry name" value="Isoprene synthase, chloroplastic"/>
    <property type="match status" value="1"/>
</dbReference>
<accession>A0A1S3VUF9</accession>
<dbReference type="InterPro" id="IPR036965">
    <property type="entry name" value="Terpene_synth_N_sf"/>
</dbReference>
<proteinExistence type="predicted"/>
<organism evidence="7 8">
    <name type="scientific">Vigna radiata var. radiata</name>
    <name type="common">Mung bean</name>
    <name type="synonym">Phaseolus aureus</name>
    <dbReference type="NCBI Taxonomy" id="3916"/>
    <lineage>
        <taxon>Eukaryota</taxon>
        <taxon>Viridiplantae</taxon>
        <taxon>Streptophyta</taxon>
        <taxon>Embryophyta</taxon>
        <taxon>Tracheophyta</taxon>
        <taxon>Spermatophyta</taxon>
        <taxon>Magnoliopsida</taxon>
        <taxon>eudicotyledons</taxon>
        <taxon>Gunneridae</taxon>
        <taxon>Pentapetalae</taxon>
        <taxon>rosids</taxon>
        <taxon>fabids</taxon>
        <taxon>Fabales</taxon>
        <taxon>Fabaceae</taxon>
        <taxon>Papilionoideae</taxon>
        <taxon>50 kb inversion clade</taxon>
        <taxon>NPAAA clade</taxon>
        <taxon>indigoferoid/millettioid clade</taxon>
        <taxon>Phaseoleae</taxon>
        <taxon>Vigna</taxon>
    </lineage>
</organism>
<dbReference type="STRING" id="3916.A0A1S3VUF9"/>
<reference evidence="8" key="1">
    <citation type="submission" date="2025-08" db="UniProtKB">
        <authorList>
            <consortium name="RefSeq"/>
        </authorList>
    </citation>
    <scope>IDENTIFICATION</scope>
    <source>
        <tissue evidence="8">Leaf</tissue>
    </source>
</reference>
<dbReference type="OrthoDB" id="1877784at2759"/>
<dbReference type="GO" id="GO:0010333">
    <property type="term" value="F:terpene synthase activity"/>
    <property type="evidence" value="ECO:0007669"/>
    <property type="project" value="InterPro"/>
</dbReference>
<dbReference type="SUPFAM" id="SSF48576">
    <property type="entry name" value="Terpenoid synthases"/>
    <property type="match status" value="1"/>
</dbReference>
<dbReference type="GO" id="GO:0016102">
    <property type="term" value="P:diterpenoid biosynthetic process"/>
    <property type="evidence" value="ECO:0007669"/>
    <property type="project" value="InterPro"/>
</dbReference>
<name>A0A1S3VUF9_VIGRR</name>
<keyword evidence="4" id="KW-0456">Lyase</keyword>
<dbReference type="AlphaFoldDB" id="A0A1S3VUF9"/>
<evidence type="ECO:0000256" key="3">
    <source>
        <dbReference type="ARBA" id="ARBA00022842"/>
    </source>
</evidence>
<dbReference type="InterPro" id="IPR050148">
    <property type="entry name" value="Terpene_synthase-like"/>
</dbReference>
<dbReference type="GO" id="GO:0009611">
    <property type="term" value="P:response to wounding"/>
    <property type="evidence" value="ECO:0007669"/>
    <property type="project" value="UniProtKB-ARBA"/>
</dbReference>
<dbReference type="Proteomes" id="UP000087766">
    <property type="component" value="Unplaced"/>
</dbReference>
<gene>
    <name evidence="8" type="primary">LOC106778567</name>
</gene>
<protein>
    <submittedName>
        <fullName evidence="8">(-)-germacrene D synthase</fullName>
    </submittedName>
</protein>
<keyword evidence="7" id="KW-1185">Reference proteome</keyword>
<dbReference type="InterPro" id="IPR034741">
    <property type="entry name" value="Terpene_cyclase-like_1_C"/>
</dbReference>
<dbReference type="Gene3D" id="1.50.10.130">
    <property type="entry name" value="Terpene synthase, N-terminal domain"/>
    <property type="match status" value="1"/>
</dbReference>
<evidence type="ECO:0000313" key="8">
    <source>
        <dbReference type="RefSeq" id="XP_014522021.1"/>
    </source>
</evidence>
<dbReference type="SFLD" id="SFLDS00005">
    <property type="entry name" value="Isoprenoid_Synthase_Type_I"/>
    <property type="match status" value="1"/>
</dbReference>
<evidence type="ECO:0000259" key="5">
    <source>
        <dbReference type="Pfam" id="PF01397"/>
    </source>
</evidence>
<keyword evidence="3" id="KW-0460">Magnesium</keyword>
<dbReference type="PANTHER" id="PTHR31225:SF241">
    <property type="entry name" value="TERPENE SYNTHASE FAMILY, METAL-BINDING DOMAIN PROTEIN"/>
    <property type="match status" value="1"/>
</dbReference>
<feature type="domain" description="Terpene synthase N-terminal" evidence="5">
    <location>
        <begin position="32"/>
        <end position="208"/>
    </location>
</feature>
<evidence type="ECO:0000256" key="1">
    <source>
        <dbReference type="ARBA" id="ARBA00001946"/>
    </source>
</evidence>
<dbReference type="GeneID" id="106778567"/>
<dbReference type="InterPro" id="IPR044814">
    <property type="entry name" value="Terpene_cyclase_plant_C1"/>
</dbReference>
<dbReference type="Pfam" id="PF03936">
    <property type="entry name" value="Terpene_synth_C"/>
    <property type="match status" value="1"/>
</dbReference>
<dbReference type="Gene3D" id="1.10.600.10">
    <property type="entry name" value="Farnesyl Diphosphate Synthase"/>
    <property type="match status" value="1"/>
</dbReference>
<comment type="cofactor">
    <cofactor evidence="1">
        <name>Mg(2+)</name>
        <dbReference type="ChEBI" id="CHEBI:18420"/>
    </cofactor>
</comment>
<dbReference type="SFLD" id="SFLDG01019">
    <property type="entry name" value="Terpene_Cyclase_Like_1_C_Termi"/>
    <property type="match status" value="1"/>
</dbReference>
<keyword evidence="2" id="KW-0479">Metal-binding</keyword>
<dbReference type="FunFam" id="1.50.10.130:FF:000001">
    <property type="entry name" value="Isoprene synthase, chloroplastic"/>
    <property type="match status" value="1"/>
</dbReference>
<evidence type="ECO:0000256" key="2">
    <source>
        <dbReference type="ARBA" id="ARBA00022723"/>
    </source>
</evidence>